<dbReference type="CTD" id="41699"/>
<dbReference type="PANTHER" id="PTHR11006">
    <property type="entry name" value="PROTEIN ARGININE N-METHYLTRANSFERASE"/>
    <property type="match status" value="1"/>
</dbReference>
<evidence type="ECO:0000256" key="4">
    <source>
        <dbReference type="ARBA" id="ARBA00022691"/>
    </source>
</evidence>
<dbReference type="Gene3D" id="2.70.160.11">
    <property type="entry name" value="Hnrnp arginine n-methyltransferase1"/>
    <property type="match status" value="1"/>
</dbReference>
<comment type="catalytic activity">
    <reaction evidence="5">
        <text>L-arginyl-[protein] + S-adenosyl-L-methionine = N(omega)-methyl-L-arginyl-[protein] + S-adenosyl-L-homocysteine + H(+)</text>
        <dbReference type="Rhea" id="RHEA:48100"/>
        <dbReference type="Rhea" id="RHEA-COMP:10532"/>
        <dbReference type="Rhea" id="RHEA-COMP:11990"/>
        <dbReference type="ChEBI" id="CHEBI:15378"/>
        <dbReference type="ChEBI" id="CHEBI:29965"/>
        <dbReference type="ChEBI" id="CHEBI:57856"/>
        <dbReference type="ChEBI" id="CHEBI:59789"/>
        <dbReference type="ChEBI" id="CHEBI:65280"/>
    </reaction>
    <physiologicalReaction direction="left-to-right" evidence="5">
        <dbReference type="Rhea" id="RHEA:48101"/>
    </physiologicalReaction>
</comment>
<dbReference type="GO" id="GO:0032259">
    <property type="term" value="P:methylation"/>
    <property type="evidence" value="ECO:0007669"/>
    <property type="project" value="UniProtKB-KW"/>
</dbReference>
<dbReference type="GO" id="GO:0005634">
    <property type="term" value="C:nucleus"/>
    <property type="evidence" value="ECO:0007669"/>
    <property type="project" value="TreeGrafter"/>
</dbReference>
<reference evidence="9" key="1">
    <citation type="journal article" date="2021" name="Elife">
        <title>Highly contiguous assemblies of 101 drosophilid genomes.</title>
        <authorList>
            <person name="Kim B.Y."/>
            <person name="Wang J.R."/>
            <person name="Miller D.E."/>
            <person name="Barmina O."/>
            <person name="Delaney E."/>
            <person name="Thompson A."/>
            <person name="Comeault A.A."/>
            <person name="Peede D."/>
            <person name="D'Agostino E.R."/>
            <person name="Pelaez J."/>
            <person name="Aguilar J.M."/>
            <person name="Haji D."/>
            <person name="Matsunaga T."/>
            <person name="Armstrong E.E."/>
            <person name="Zych M."/>
            <person name="Ogawa Y."/>
            <person name="Stamenkovic-Radak M."/>
            <person name="Jelic M."/>
            <person name="Veselinovic M.S."/>
            <person name="Tanaskovic M."/>
            <person name="Eric P."/>
            <person name="Gao J.J."/>
            <person name="Katoh T.K."/>
            <person name="Toda M.J."/>
            <person name="Watabe H."/>
            <person name="Watada M."/>
            <person name="Davis J.S."/>
            <person name="Moyle L.C."/>
            <person name="Manoli G."/>
            <person name="Bertolini E."/>
            <person name="Kostal V."/>
            <person name="Hawley R.S."/>
            <person name="Takahashi A."/>
            <person name="Jones C.D."/>
            <person name="Price D.K."/>
            <person name="Whiteman N."/>
            <person name="Kopp A."/>
            <person name="Matute D.R."/>
            <person name="Petrov D.A."/>
        </authorList>
    </citation>
    <scope>NUCLEOTIDE SEQUENCE [LARGE SCALE GENOMIC DNA]</scope>
</reference>
<dbReference type="PROSITE" id="PS51678">
    <property type="entry name" value="SAM_MT_PRMT"/>
    <property type="match status" value="1"/>
</dbReference>
<proteinExistence type="predicted"/>
<dbReference type="Gene3D" id="3.40.50.150">
    <property type="entry name" value="Vaccinia Virus protein VP39"/>
    <property type="match status" value="1"/>
</dbReference>
<evidence type="ECO:0000256" key="1">
    <source>
        <dbReference type="ARBA" id="ARBA00011925"/>
    </source>
</evidence>
<evidence type="ECO:0000259" key="7">
    <source>
        <dbReference type="Pfam" id="PF22528"/>
    </source>
</evidence>
<dbReference type="CDD" id="cd02440">
    <property type="entry name" value="AdoMet_MTases"/>
    <property type="match status" value="1"/>
</dbReference>
<dbReference type="GO" id="GO:0035241">
    <property type="term" value="F:protein-arginine omega-N monomethyltransferase activity"/>
    <property type="evidence" value="ECO:0007669"/>
    <property type="project" value="TreeGrafter"/>
</dbReference>
<sequence>MSWDELILFNQRTQGLQDPNADYFQSYARLETHITMLRDSVRTQAFRDAIFQNSALFQDKVVLDVGCGTGILSLFAAKAGARKVIAVECTDIADVASEIVRDNQMEDVVKVVKGLVEQVELPDGIQQVDIILSEWMGYALYMECMLNSVLFARDKWLSRRGLILPSIGNLWLIGAHDPHRFANLNFWHNVEGFDMVCVRKPFSRQPLVDCVPIQQLLTDECFIHSTQLNFARNEPVVFCSNFQLTVRRAGIINMLVLYFDVGFPAGKSEKPVTLSTSPRSSWTHWEQTLLHLDEPLFVKPNDRVRGKLAMMPSGLDGRSMNFDLNISFRGDRTRVESFKSFSSTGHYSP</sequence>
<dbReference type="InterPro" id="IPR029063">
    <property type="entry name" value="SAM-dependent_MTases_sf"/>
</dbReference>
<dbReference type="SUPFAM" id="SSF53335">
    <property type="entry name" value="S-adenosyl-L-methionine-dependent methyltransferases"/>
    <property type="match status" value="1"/>
</dbReference>
<dbReference type="EC" id="2.1.1.319" evidence="1"/>
<reference evidence="8" key="3">
    <citation type="submission" date="2025-05" db="UniProtKB">
        <authorList>
            <consortium name="EnsemblMetazoa"/>
        </authorList>
    </citation>
    <scope>IDENTIFICATION</scope>
</reference>
<dbReference type="Pfam" id="PF22528">
    <property type="entry name" value="PRMT_C"/>
    <property type="match status" value="1"/>
</dbReference>
<keyword evidence="4 6" id="KW-0949">S-adenosyl-L-methionine</keyword>
<protein>
    <recommendedName>
        <fullName evidence="1">type I protein arginine methyltransferase</fullName>
        <ecNumber evidence="1">2.1.1.319</ecNumber>
    </recommendedName>
</protein>
<evidence type="ECO:0000256" key="5">
    <source>
        <dbReference type="ARBA" id="ARBA00049303"/>
    </source>
</evidence>
<dbReference type="RefSeq" id="XP_016990760.1">
    <property type="nucleotide sequence ID" value="XM_017135271.1"/>
</dbReference>
<keyword evidence="9" id="KW-1185">Reference proteome</keyword>
<evidence type="ECO:0000256" key="2">
    <source>
        <dbReference type="ARBA" id="ARBA00022603"/>
    </source>
</evidence>
<evidence type="ECO:0000256" key="6">
    <source>
        <dbReference type="PROSITE-ProRule" id="PRU01015"/>
    </source>
</evidence>
<dbReference type="EnsemblMetazoa" id="XM_017135271.1">
    <property type="protein sequence ID" value="XP_016990760.1"/>
    <property type="gene ID" value="LOC108052780"/>
</dbReference>
<reference evidence="10" key="2">
    <citation type="submission" date="2025-04" db="UniProtKB">
        <authorList>
            <consortium name="RefSeq"/>
        </authorList>
    </citation>
    <scope>IDENTIFICATION</scope>
</reference>
<dbReference type="GO" id="GO:0042054">
    <property type="term" value="F:histone methyltransferase activity"/>
    <property type="evidence" value="ECO:0007669"/>
    <property type="project" value="TreeGrafter"/>
</dbReference>
<keyword evidence="2 6" id="KW-0489">Methyltransferase</keyword>
<evidence type="ECO:0000313" key="10">
    <source>
        <dbReference type="RefSeq" id="XP_016990760.1"/>
    </source>
</evidence>
<dbReference type="InterPro" id="IPR055135">
    <property type="entry name" value="PRMT_dom"/>
</dbReference>
<evidence type="ECO:0000256" key="3">
    <source>
        <dbReference type="ARBA" id="ARBA00022679"/>
    </source>
</evidence>
<gene>
    <name evidence="10" type="primary">LOC108052780</name>
    <name evidence="8" type="synonym">108052780</name>
</gene>
<dbReference type="InterPro" id="IPR025799">
    <property type="entry name" value="Arg_MeTrfase"/>
</dbReference>
<organism evidence="10">
    <name type="scientific">Drosophila rhopaloa</name>
    <name type="common">Fruit fly</name>
    <dbReference type="NCBI Taxonomy" id="1041015"/>
    <lineage>
        <taxon>Eukaryota</taxon>
        <taxon>Metazoa</taxon>
        <taxon>Ecdysozoa</taxon>
        <taxon>Arthropoda</taxon>
        <taxon>Hexapoda</taxon>
        <taxon>Insecta</taxon>
        <taxon>Pterygota</taxon>
        <taxon>Neoptera</taxon>
        <taxon>Endopterygota</taxon>
        <taxon>Diptera</taxon>
        <taxon>Brachycera</taxon>
        <taxon>Muscomorpha</taxon>
        <taxon>Ephydroidea</taxon>
        <taxon>Drosophilidae</taxon>
        <taxon>Drosophila</taxon>
        <taxon>Sophophora</taxon>
    </lineage>
</organism>
<feature type="domain" description="Protein arginine N-methyltransferase" evidence="7">
    <location>
        <begin position="182"/>
        <end position="329"/>
    </location>
</feature>
<dbReference type="AlphaFoldDB" id="A0A6P4FJS6"/>
<evidence type="ECO:0000313" key="9">
    <source>
        <dbReference type="Proteomes" id="UP001652680"/>
    </source>
</evidence>
<dbReference type="Proteomes" id="UP001652680">
    <property type="component" value="Unassembled WGS sequence"/>
</dbReference>
<dbReference type="FunFam" id="3.40.50.150:FF:000003">
    <property type="entry name" value="Blast:Protein arginine N-methyltransferase 1"/>
    <property type="match status" value="1"/>
</dbReference>
<dbReference type="Pfam" id="PF06325">
    <property type="entry name" value="PrmA"/>
    <property type="match status" value="1"/>
</dbReference>
<dbReference type="GO" id="GO:0035242">
    <property type="term" value="F:protein-arginine omega-N asymmetric methyltransferase activity"/>
    <property type="evidence" value="ECO:0007669"/>
    <property type="project" value="UniProtKB-EC"/>
</dbReference>
<accession>A0A6P4FJS6</accession>
<dbReference type="OrthoDB" id="7848332at2759"/>
<keyword evidence="3 6" id="KW-0808">Transferase</keyword>
<dbReference type="GeneID" id="108052780"/>
<name>A0A6P4FJS6_DRORH</name>
<dbReference type="PANTHER" id="PTHR11006:SF124">
    <property type="entry name" value="ARGININE METHYLTRANSFERASE 1-RELATED"/>
    <property type="match status" value="1"/>
</dbReference>
<evidence type="ECO:0000313" key="8">
    <source>
        <dbReference type="EnsemblMetazoa" id="XP_016990760.1"/>
    </source>
</evidence>